<evidence type="ECO:0000259" key="1">
    <source>
        <dbReference type="PROSITE" id="PS50208"/>
    </source>
</evidence>
<dbReference type="InterPro" id="IPR029030">
    <property type="entry name" value="Caspase-like_dom_sf"/>
</dbReference>
<dbReference type="Pfam" id="PF05419">
    <property type="entry name" value="GUN4"/>
    <property type="match status" value="1"/>
</dbReference>
<dbReference type="PROSITE" id="PS50208">
    <property type="entry name" value="CASPASE_P20"/>
    <property type="match status" value="1"/>
</dbReference>
<dbReference type="GO" id="GO:0004197">
    <property type="term" value="F:cysteine-type endopeptidase activity"/>
    <property type="evidence" value="ECO:0007669"/>
    <property type="project" value="InterPro"/>
</dbReference>
<accession>A0A838WRU1</accession>
<dbReference type="GO" id="GO:0006508">
    <property type="term" value="P:proteolysis"/>
    <property type="evidence" value="ECO:0007669"/>
    <property type="project" value="InterPro"/>
</dbReference>
<dbReference type="InterPro" id="IPR001309">
    <property type="entry name" value="Pept_C14_p20"/>
</dbReference>
<dbReference type="PANTHER" id="PTHR34800">
    <property type="entry name" value="TETRAPYRROLE-BINDING PROTEIN, CHLOROPLASTIC"/>
    <property type="match status" value="1"/>
</dbReference>
<comment type="caution">
    <text evidence="2">The sequence shown here is derived from an EMBL/GenBank/DDBJ whole genome shotgun (WGS) entry which is preliminary data.</text>
</comment>
<dbReference type="SUPFAM" id="SSF140869">
    <property type="entry name" value="GUN4-like"/>
    <property type="match status" value="1"/>
</dbReference>
<dbReference type="CDD" id="cd16383">
    <property type="entry name" value="GUN4"/>
    <property type="match status" value="1"/>
</dbReference>
<dbReference type="InterPro" id="IPR037215">
    <property type="entry name" value="GUN4-like_sf"/>
</dbReference>
<dbReference type="SUPFAM" id="SSF52129">
    <property type="entry name" value="Caspase-like"/>
    <property type="match status" value="1"/>
</dbReference>
<organism evidence="2 3">
    <name type="scientific">Cylindrospermopsis raciborskii CS-506_A</name>
    <dbReference type="NCBI Taxonomy" id="2585140"/>
    <lineage>
        <taxon>Bacteria</taxon>
        <taxon>Bacillati</taxon>
        <taxon>Cyanobacteriota</taxon>
        <taxon>Cyanophyceae</taxon>
        <taxon>Nostocales</taxon>
        <taxon>Aphanizomenonaceae</taxon>
        <taxon>Cylindrospermopsis</taxon>
    </lineage>
</organism>
<feature type="domain" description="Caspase family p20" evidence="1">
    <location>
        <begin position="2"/>
        <end position="146"/>
    </location>
</feature>
<evidence type="ECO:0000313" key="2">
    <source>
        <dbReference type="EMBL" id="MBA4467365.1"/>
    </source>
</evidence>
<dbReference type="InterPro" id="IPR011600">
    <property type="entry name" value="Pept_C14_caspase"/>
</dbReference>
<dbReference type="AlphaFoldDB" id="A0A838WRU1"/>
<dbReference type="Gene3D" id="1.25.40.620">
    <property type="match status" value="1"/>
</dbReference>
<dbReference type="Proteomes" id="UP000538075">
    <property type="component" value="Unassembled WGS sequence"/>
</dbReference>
<gene>
    <name evidence="2" type="ORF">FHK98_19330</name>
</gene>
<protein>
    <submittedName>
        <fullName evidence="2">GUN4 domain-containing protein</fullName>
    </submittedName>
</protein>
<name>A0A838WRU1_9CYAN</name>
<proteinExistence type="predicted"/>
<dbReference type="Gene3D" id="3.40.50.1460">
    <property type="match status" value="1"/>
</dbReference>
<dbReference type="Gene3D" id="1.10.10.1770">
    <property type="entry name" value="Gun4-like"/>
    <property type="match status" value="1"/>
</dbReference>
<dbReference type="PANTHER" id="PTHR34800:SF1">
    <property type="entry name" value="TETRAPYRROLE-BINDING PROTEIN, CHLOROPLASTIC"/>
    <property type="match status" value="1"/>
</dbReference>
<dbReference type="InterPro" id="IPR008629">
    <property type="entry name" value="GUN4-like"/>
</dbReference>
<sequence>MGQNLAISIGINHYDNLQPLKYAKRDAEAMKEWFRTSGFNQVFLFTEDSPGIPTSPPIVTRPTYGTLRRFLNVQFERPLLQSGDNLWFFFAGHGRRHQDKDYLMLNDTDPHDIEHTAISVEYATQRLRRCGADNVILLLDACRNEGRRDGLGFGDKKYQGVITFYSCSANQHAWEIDALQHGTFTHTLLEGLKILGEGNRCNATVERLYRHLTSEIPNLNTRYGKQPQNPYLSADPPYKMNYILLPRFANERDIDPLVIEAQNAELGRDLDLAEKLWERILAVNGTNQKALEGIRRIARATTIPGTSDGIQSETKTQSLHTPNRYTKLETLLKAQNFREADSETDSVMLAVANRQSEGYLRVEDAENFPCQELRTIDNLWLKYSQGKFGISVQQEIYKNLGGTKQFDVNVWISFGDRVG</sequence>
<reference evidence="2 3" key="1">
    <citation type="journal article" date="2020" name="J. Appl. Phycol.">
        <title>Morphological changes and genome evolution in Raphidiopsis raciborskii CS-506 after 23 years in culture.</title>
        <authorList>
            <person name="Willis A."/>
            <person name="Bent S.J."/>
            <person name="Jameson I.D."/>
        </authorList>
    </citation>
    <scope>NUCLEOTIDE SEQUENCE [LARGE SCALE GENOMIC DNA]</scope>
    <source>
        <strain evidence="2 3">CS-506_A</strain>
    </source>
</reference>
<evidence type="ECO:0000313" key="3">
    <source>
        <dbReference type="Proteomes" id="UP000538075"/>
    </source>
</evidence>
<dbReference type="Pfam" id="PF00656">
    <property type="entry name" value="Peptidase_C14"/>
    <property type="match status" value="1"/>
</dbReference>
<dbReference type="GO" id="GO:0046906">
    <property type="term" value="F:tetrapyrrole binding"/>
    <property type="evidence" value="ECO:0007669"/>
    <property type="project" value="TreeGrafter"/>
</dbReference>
<dbReference type="EMBL" id="VDFG01001293">
    <property type="protein sequence ID" value="MBA4467365.1"/>
    <property type="molecule type" value="Genomic_DNA"/>
</dbReference>